<sequence length="668" mass="70950">MRAFRWLALLLIAIGIGVMSLGGVDQPESATATAPEGVEATEVAKLQEKISEQENDGDQSSTAIVFLTSDDELDIPALSPIAEQLGGPLIPAESGRAAMVPVSIEAGTATENNEEVLQLRDDIAAELPEGVESQVTGPAAVRADLAEVFQGANFLLLAVTAGIVAVLLIITYRSPILWLLPLLVIAVADRATNTVFTYLLDAMDFAWDESVAGILSVLVFGAGTNYALLLISRYRDELTLHEDRFEAMAKAWIPTLKTVSASAGTVILGVLCLLLSSVPTTQGLGVAAAIGVSIAWIFALFALPGVLVLFGRWIFWPRKPQYGDKQKAKVWDRIGNVVKSRPRVIGGVAFISLLVCCIGYFQTSTGLTQAEQFIDTPESIAAGEELEEEFPDQSATPPLVATQDPESTTATIEGMGATVTEQGSADDWTLMQVSGAEFEELRAEFPGDDVLVGGPAADLADGEEAAADDRMLIFPLVLGLIFLALIVMLRSLVAPIIMVASVLLTNVAAIGLGWWVSHYILGFDSFDSSTPLYAFVFLVALGVDYTIFLITRAREDAREVGTRRGILTALSSTGGVITSAGIVLAAVFSALGVLPLVVLAQLGVTVFIGVLLDTLIVRTILVPSVVQVIGEKFWWPANPFKDGEAKYQASLKENPDAESTATPVKADS</sequence>
<evidence type="ECO:0000256" key="6">
    <source>
        <dbReference type="ARBA" id="ARBA00023136"/>
    </source>
</evidence>
<evidence type="ECO:0000256" key="2">
    <source>
        <dbReference type="ARBA" id="ARBA00010157"/>
    </source>
</evidence>
<gene>
    <name evidence="9" type="ORF">UL81_07210</name>
</gene>
<evidence type="ECO:0000256" key="4">
    <source>
        <dbReference type="ARBA" id="ARBA00022692"/>
    </source>
</evidence>
<feature type="transmembrane region" description="Helical" evidence="7">
    <location>
        <begin position="177"/>
        <end position="199"/>
    </location>
</feature>
<proteinExistence type="inferred from homology"/>
<evidence type="ECO:0000256" key="7">
    <source>
        <dbReference type="SAM" id="Phobius"/>
    </source>
</evidence>
<organism evidence="9 10">
    <name type="scientific">Corynebacterium camporealensis</name>
    <dbReference type="NCBI Taxonomy" id="161896"/>
    <lineage>
        <taxon>Bacteria</taxon>
        <taxon>Bacillati</taxon>
        <taxon>Actinomycetota</taxon>
        <taxon>Actinomycetes</taxon>
        <taxon>Mycobacteriales</taxon>
        <taxon>Corynebacteriaceae</taxon>
        <taxon>Corynebacterium</taxon>
    </lineage>
</organism>
<protein>
    <submittedName>
        <fullName evidence="9">Putative RND superfamily drug exporter</fullName>
    </submittedName>
</protein>
<dbReference type="AlphaFoldDB" id="A0A0F6QWH3"/>
<name>A0A0F6QWH3_9CORY</name>
<feature type="transmembrane region" description="Helical" evidence="7">
    <location>
        <begin position="565"/>
        <end position="587"/>
    </location>
</feature>
<keyword evidence="10" id="KW-1185">Reference proteome</keyword>
<keyword evidence="6 7" id="KW-0472">Membrane</keyword>
<feature type="transmembrane region" description="Helical" evidence="7">
    <location>
        <begin position="344"/>
        <end position="361"/>
    </location>
</feature>
<dbReference type="Gene3D" id="1.20.1640.10">
    <property type="entry name" value="Multidrug efflux transporter AcrB transmembrane domain"/>
    <property type="match status" value="2"/>
</dbReference>
<evidence type="ECO:0000256" key="3">
    <source>
        <dbReference type="ARBA" id="ARBA00022475"/>
    </source>
</evidence>
<accession>A0A0F6QWH3</accession>
<comment type="similarity">
    <text evidence="2">Belongs to the resistance-nodulation-cell division (RND) (TC 2.A.6) family. MmpL subfamily.</text>
</comment>
<feature type="transmembrane region" description="Helical" evidence="7">
    <location>
        <begin position="532"/>
        <end position="553"/>
    </location>
</feature>
<dbReference type="GO" id="GO:0005886">
    <property type="term" value="C:plasma membrane"/>
    <property type="evidence" value="ECO:0007669"/>
    <property type="project" value="UniProtKB-SubCell"/>
</dbReference>
<evidence type="ECO:0000313" key="10">
    <source>
        <dbReference type="Proteomes" id="UP000033566"/>
    </source>
</evidence>
<dbReference type="InterPro" id="IPR050545">
    <property type="entry name" value="Mycobact_MmpL"/>
</dbReference>
<dbReference type="PANTHER" id="PTHR33406:SF6">
    <property type="entry name" value="MEMBRANE PROTEIN YDGH-RELATED"/>
    <property type="match status" value="1"/>
</dbReference>
<feature type="transmembrane region" description="Helical" evidence="7">
    <location>
        <begin position="284"/>
        <end position="310"/>
    </location>
</feature>
<dbReference type="Pfam" id="PF03176">
    <property type="entry name" value="MMPL"/>
    <property type="match status" value="2"/>
</dbReference>
<feature type="transmembrane region" description="Helical" evidence="7">
    <location>
        <begin position="471"/>
        <end position="489"/>
    </location>
</feature>
<dbReference type="KEGG" id="ccj:UL81_07210"/>
<keyword evidence="5 7" id="KW-1133">Transmembrane helix</keyword>
<feature type="domain" description="Membrane transport protein MMPL" evidence="8">
    <location>
        <begin position="81"/>
        <end position="344"/>
    </location>
</feature>
<dbReference type="Proteomes" id="UP000033566">
    <property type="component" value="Chromosome"/>
</dbReference>
<keyword evidence="3" id="KW-1003">Cell membrane</keyword>
<dbReference type="SUPFAM" id="SSF82866">
    <property type="entry name" value="Multidrug efflux transporter AcrB transmembrane domain"/>
    <property type="match status" value="2"/>
</dbReference>
<feature type="transmembrane region" description="Helical" evidence="7">
    <location>
        <begin position="151"/>
        <end position="170"/>
    </location>
</feature>
<comment type="subcellular location">
    <subcellularLocation>
        <location evidence="1">Cell membrane</location>
        <topology evidence="1">Multi-pass membrane protein</topology>
    </subcellularLocation>
</comment>
<feature type="domain" description="Membrane transport protein MMPL" evidence="8">
    <location>
        <begin position="442"/>
        <end position="636"/>
    </location>
</feature>
<dbReference type="HOGENOM" id="CLU_005108_4_1_11"/>
<evidence type="ECO:0000256" key="1">
    <source>
        <dbReference type="ARBA" id="ARBA00004651"/>
    </source>
</evidence>
<dbReference type="InterPro" id="IPR004869">
    <property type="entry name" value="MMPL_dom"/>
</dbReference>
<evidence type="ECO:0000256" key="5">
    <source>
        <dbReference type="ARBA" id="ARBA00022989"/>
    </source>
</evidence>
<dbReference type="PATRIC" id="fig|161896.4.peg.1409"/>
<reference evidence="9 10" key="1">
    <citation type="journal article" date="2015" name="Genome Announc.">
        <title>Complete Genome Sequence of Corynebacterium camporealensis DSM 44610, Isolated from the Milk of a Manchega Sheep with Subclinical Mastitis.</title>
        <authorList>
            <person name="Ruckert C."/>
            <person name="Albersmeier A."/>
            <person name="Winkler A."/>
            <person name="Tauch A."/>
        </authorList>
    </citation>
    <scope>NUCLEOTIDE SEQUENCE [LARGE SCALE GENOMIC DNA]</scope>
    <source>
        <strain evidence="9 10">DSM 44610</strain>
    </source>
</reference>
<feature type="transmembrane region" description="Helical" evidence="7">
    <location>
        <begin position="593"/>
        <end position="612"/>
    </location>
</feature>
<evidence type="ECO:0000259" key="8">
    <source>
        <dbReference type="Pfam" id="PF03176"/>
    </source>
</evidence>
<feature type="transmembrane region" description="Helical" evidence="7">
    <location>
        <begin position="211"/>
        <end position="231"/>
    </location>
</feature>
<feature type="transmembrane region" description="Helical" evidence="7">
    <location>
        <begin position="252"/>
        <end position="278"/>
    </location>
</feature>
<feature type="transmembrane region" description="Helical" evidence="7">
    <location>
        <begin position="496"/>
        <end position="520"/>
    </location>
</feature>
<evidence type="ECO:0000313" key="9">
    <source>
        <dbReference type="EMBL" id="AKE39397.1"/>
    </source>
</evidence>
<dbReference type="EMBL" id="CP011311">
    <property type="protein sequence ID" value="AKE39397.1"/>
    <property type="molecule type" value="Genomic_DNA"/>
</dbReference>
<dbReference type="PANTHER" id="PTHR33406">
    <property type="entry name" value="MEMBRANE PROTEIN MJ1562-RELATED"/>
    <property type="match status" value="1"/>
</dbReference>
<keyword evidence="4 7" id="KW-0812">Transmembrane</keyword>